<dbReference type="GO" id="GO:0008270">
    <property type="term" value="F:zinc ion binding"/>
    <property type="evidence" value="ECO:0007669"/>
    <property type="project" value="UniProtKB-KW"/>
</dbReference>
<dbReference type="InterPro" id="IPR001650">
    <property type="entry name" value="Helicase_C-like"/>
</dbReference>
<gene>
    <name evidence="14" type="ORF">AMSG_10378</name>
</gene>
<accession>A0A0L0DQF5</accession>
<proteinExistence type="inferred from homology"/>
<dbReference type="OrthoDB" id="193716at2759"/>
<dbReference type="Pfam" id="PF00271">
    <property type="entry name" value="Helicase_C"/>
    <property type="match status" value="1"/>
</dbReference>
<dbReference type="GO" id="GO:0003724">
    <property type="term" value="F:RNA helicase activity"/>
    <property type="evidence" value="ECO:0007669"/>
    <property type="project" value="UniProtKB-EC"/>
</dbReference>
<evidence type="ECO:0000256" key="10">
    <source>
        <dbReference type="SAM" id="MobiDB-lite"/>
    </source>
</evidence>
<dbReference type="Pfam" id="PF00270">
    <property type="entry name" value="DEAD"/>
    <property type="match status" value="1"/>
</dbReference>
<feature type="domain" description="Helicase C-terminal" evidence="13">
    <location>
        <begin position="383"/>
        <end position="530"/>
    </location>
</feature>
<feature type="compositionally biased region" description="Basic residues" evidence="10">
    <location>
        <begin position="13"/>
        <end position="25"/>
    </location>
</feature>
<evidence type="ECO:0000259" key="11">
    <source>
        <dbReference type="PROSITE" id="PS50158"/>
    </source>
</evidence>
<keyword evidence="7" id="KW-0862">Zinc</keyword>
<dbReference type="InterPro" id="IPR000629">
    <property type="entry name" value="RNA-helicase_DEAD-box_CS"/>
</dbReference>
<dbReference type="InterPro" id="IPR036875">
    <property type="entry name" value="Znf_CCHC_sf"/>
</dbReference>
<dbReference type="SMART" id="SM00490">
    <property type="entry name" value="HELICc"/>
    <property type="match status" value="1"/>
</dbReference>
<dbReference type="PROSITE" id="PS00039">
    <property type="entry name" value="DEAD_ATP_HELICASE"/>
    <property type="match status" value="1"/>
</dbReference>
<protein>
    <recommendedName>
        <fullName evidence="9">ATP-dependent RNA helicase</fullName>
        <ecNumber evidence="9">3.6.4.13</ecNumber>
    </recommendedName>
</protein>
<dbReference type="RefSeq" id="XP_013753549.1">
    <property type="nucleotide sequence ID" value="XM_013898095.1"/>
</dbReference>
<evidence type="ECO:0000256" key="1">
    <source>
        <dbReference type="ARBA" id="ARBA00010132"/>
    </source>
</evidence>
<evidence type="ECO:0000256" key="9">
    <source>
        <dbReference type="RuleBase" id="RU365068"/>
    </source>
</evidence>
<dbReference type="InterPro" id="IPR011545">
    <property type="entry name" value="DEAD/DEAH_box_helicase_dom"/>
</dbReference>
<dbReference type="InterPro" id="IPR014001">
    <property type="entry name" value="Helicase_ATP-bd"/>
</dbReference>
<sequence length="667" mass="70691">MDSNTPNSQPTNPRKRNRRRGRGGRNKGCFHCGQEGHIKRDCPNADQPPAPRGGANGSNGSGRAPPASSATRWTNNGGAAGNRGSGNGGRGQMSPASSTSSTNSTSRPAKKAKTTSGASVPAGMSATTAEHLTNATFSSLAIDAGMIDAIVSGMGYTHLTDVQDASLPFILAGRDVLVRARTGTGKTLAFLIPTIQNILVSGSAGADISALILSPTRELAQQIEKEASRLTVNYSGIATLCVFGGVKMGAETRKLTSPGAVSILVATPGRLLDHLRNTRGLAERISASLQVLVFDEADRLLEMGFRPDIERILAFLPAIESRQTLLFSATVPKSLHAICHVAMRRDHEFVDTIGEDAVSTCQKVRQQYVVREFGDILHATYLAIQQAIAENDQFKIIVFCTTARTTGYLAALFRKLDVPTLEIHSRKSQSYRTKVTKKFRDNAGFVLFSSDVSARGLDFPGITHVVQIGFTSREQYIHRLGRTSRAGRTGKGVLILADFETFILRELADLPLTDADKDADGVDVPPSPMAGLPATARLDAVLATVPTDNELNLAACQSYQSWLGFYKGALKKLRWRAEDVVQAANRWAAIQGLTYIPPLKKSTVGKMGLKNVPGLVYEAKGSNGSSWGLGGGNGGGRNGGGRNGGGRNGGGRNGGGRNGGGGGGRRR</sequence>
<keyword evidence="3 8" id="KW-0378">Hydrolase</keyword>
<evidence type="ECO:0000313" key="15">
    <source>
        <dbReference type="Proteomes" id="UP000054408"/>
    </source>
</evidence>
<comment type="similarity">
    <text evidence="1">Belongs to the DEAD box helicase family. DDX4/VASA subfamily.</text>
</comment>
<feature type="compositionally biased region" description="Basic and acidic residues" evidence="10">
    <location>
        <begin position="34"/>
        <end position="43"/>
    </location>
</feature>
<keyword evidence="7" id="KW-0863">Zinc-finger</keyword>
<reference evidence="14 15" key="1">
    <citation type="submission" date="2010-05" db="EMBL/GenBank/DDBJ databases">
        <title>The Genome Sequence of Thecamonas trahens ATCC 50062.</title>
        <authorList>
            <consortium name="The Broad Institute Genome Sequencing Platform"/>
            <person name="Russ C."/>
            <person name="Cuomo C."/>
            <person name="Shea T."/>
            <person name="Young S.K."/>
            <person name="Zeng Q."/>
            <person name="Koehrsen M."/>
            <person name="Haas B."/>
            <person name="Borodovsky M."/>
            <person name="Guigo R."/>
            <person name="Alvarado L."/>
            <person name="Berlin A."/>
            <person name="Bochicchio J."/>
            <person name="Borenstein D."/>
            <person name="Chapman S."/>
            <person name="Chen Z."/>
            <person name="Freedman E."/>
            <person name="Gellesch M."/>
            <person name="Goldberg J."/>
            <person name="Griggs A."/>
            <person name="Gujja S."/>
            <person name="Heilman E."/>
            <person name="Heiman D."/>
            <person name="Hepburn T."/>
            <person name="Howarth C."/>
            <person name="Jen D."/>
            <person name="Larson L."/>
            <person name="Mehta T."/>
            <person name="Park D."/>
            <person name="Pearson M."/>
            <person name="Roberts A."/>
            <person name="Saif S."/>
            <person name="Shenoy N."/>
            <person name="Sisk P."/>
            <person name="Stolte C."/>
            <person name="Sykes S."/>
            <person name="Thomson T."/>
            <person name="Walk T."/>
            <person name="White J."/>
            <person name="Yandava C."/>
            <person name="Burger G."/>
            <person name="Gray M.W."/>
            <person name="Holland P.W.H."/>
            <person name="King N."/>
            <person name="Lang F.B.F."/>
            <person name="Roger A.J."/>
            <person name="Ruiz-Trillo I."/>
            <person name="Lander E."/>
            <person name="Nusbaum C."/>
        </authorList>
    </citation>
    <scope>NUCLEOTIDE SEQUENCE [LARGE SCALE GENOMIC DNA]</scope>
    <source>
        <strain evidence="14 15">ATCC 50062</strain>
    </source>
</reference>
<feature type="compositionally biased region" description="Gly residues" evidence="10">
    <location>
        <begin position="78"/>
        <end position="91"/>
    </location>
</feature>
<dbReference type="EC" id="3.6.4.13" evidence="9"/>
<keyword evidence="5 8" id="KW-0067">ATP-binding</keyword>
<dbReference type="PANTHER" id="PTHR24031">
    <property type="entry name" value="RNA HELICASE"/>
    <property type="match status" value="1"/>
</dbReference>
<feature type="domain" description="Helicase ATP-binding" evidence="12">
    <location>
        <begin position="167"/>
        <end position="349"/>
    </location>
</feature>
<evidence type="ECO:0000256" key="6">
    <source>
        <dbReference type="ARBA" id="ARBA00022884"/>
    </source>
</evidence>
<feature type="compositionally biased region" description="Low complexity" evidence="10">
    <location>
        <begin position="97"/>
        <end position="106"/>
    </location>
</feature>
<dbReference type="STRING" id="461836.A0A0L0DQF5"/>
<organism evidence="14 15">
    <name type="scientific">Thecamonas trahens ATCC 50062</name>
    <dbReference type="NCBI Taxonomy" id="461836"/>
    <lineage>
        <taxon>Eukaryota</taxon>
        <taxon>Apusozoa</taxon>
        <taxon>Apusomonadida</taxon>
        <taxon>Apusomonadidae</taxon>
        <taxon>Thecamonas</taxon>
    </lineage>
</organism>
<evidence type="ECO:0000256" key="5">
    <source>
        <dbReference type="ARBA" id="ARBA00022840"/>
    </source>
</evidence>
<keyword evidence="4 8" id="KW-0347">Helicase</keyword>
<evidence type="ECO:0000259" key="12">
    <source>
        <dbReference type="PROSITE" id="PS51192"/>
    </source>
</evidence>
<dbReference type="GO" id="GO:0016787">
    <property type="term" value="F:hydrolase activity"/>
    <property type="evidence" value="ECO:0007669"/>
    <property type="project" value="UniProtKB-KW"/>
</dbReference>
<dbReference type="OMA" id="NGEQYVH"/>
<dbReference type="GO" id="GO:0005524">
    <property type="term" value="F:ATP binding"/>
    <property type="evidence" value="ECO:0007669"/>
    <property type="project" value="UniProtKB-UniRule"/>
</dbReference>
<dbReference type="Gene3D" id="4.10.60.10">
    <property type="entry name" value="Zinc finger, CCHC-type"/>
    <property type="match status" value="1"/>
</dbReference>
<dbReference type="GeneID" id="25568614"/>
<keyword evidence="7" id="KW-0479">Metal-binding</keyword>
<dbReference type="Gene3D" id="3.40.50.300">
    <property type="entry name" value="P-loop containing nucleotide triphosphate hydrolases"/>
    <property type="match status" value="2"/>
</dbReference>
<dbReference type="PROSITE" id="PS51194">
    <property type="entry name" value="HELICASE_CTER"/>
    <property type="match status" value="1"/>
</dbReference>
<evidence type="ECO:0000256" key="4">
    <source>
        <dbReference type="ARBA" id="ARBA00022806"/>
    </source>
</evidence>
<dbReference type="SMART" id="SM00343">
    <property type="entry name" value="ZnF_C2HC"/>
    <property type="match status" value="1"/>
</dbReference>
<comment type="domain">
    <text evidence="9">The Q motif is unique to and characteristic of the DEAD box family of RNA helicases and controls ATP binding and hydrolysis.</text>
</comment>
<dbReference type="SMART" id="SM00487">
    <property type="entry name" value="DEXDc"/>
    <property type="match status" value="1"/>
</dbReference>
<dbReference type="InterPro" id="IPR001878">
    <property type="entry name" value="Znf_CCHC"/>
</dbReference>
<name>A0A0L0DQF5_THETB</name>
<dbReference type="GO" id="GO:0003723">
    <property type="term" value="F:RNA binding"/>
    <property type="evidence" value="ECO:0007669"/>
    <property type="project" value="UniProtKB-UniRule"/>
</dbReference>
<evidence type="ECO:0000259" key="13">
    <source>
        <dbReference type="PROSITE" id="PS51194"/>
    </source>
</evidence>
<evidence type="ECO:0000256" key="3">
    <source>
        <dbReference type="ARBA" id="ARBA00022801"/>
    </source>
</evidence>
<dbReference type="Pfam" id="PF00098">
    <property type="entry name" value="zf-CCHC"/>
    <property type="match status" value="1"/>
</dbReference>
<evidence type="ECO:0000256" key="2">
    <source>
        <dbReference type="ARBA" id="ARBA00022741"/>
    </source>
</evidence>
<dbReference type="EMBL" id="GL349491">
    <property type="protein sequence ID" value="KNC54532.1"/>
    <property type="molecule type" value="Genomic_DNA"/>
</dbReference>
<evidence type="ECO:0000313" key="14">
    <source>
        <dbReference type="EMBL" id="KNC54532.1"/>
    </source>
</evidence>
<feature type="compositionally biased region" description="Gly residues" evidence="10">
    <location>
        <begin position="627"/>
        <end position="667"/>
    </location>
</feature>
<dbReference type="PROSITE" id="PS50158">
    <property type="entry name" value="ZF_CCHC"/>
    <property type="match status" value="1"/>
</dbReference>
<evidence type="ECO:0000256" key="8">
    <source>
        <dbReference type="RuleBase" id="RU000492"/>
    </source>
</evidence>
<dbReference type="CDD" id="cd18787">
    <property type="entry name" value="SF2_C_DEAD"/>
    <property type="match status" value="1"/>
</dbReference>
<dbReference type="InterPro" id="IPR027417">
    <property type="entry name" value="P-loop_NTPase"/>
</dbReference>
<feature type="region of interest" description="Disordered" evidence="10">
    <location>
        <begin position="1"/>
        <end position="122"/>
    </location>
</feature>
<dbReference type="PROSITE" id="PS51192">
    <property type="entry name" value="HELICASE_ATP_BIND_1"/>
    <property type="match status" value="1"/>
</dbReference>
<keyword evidence="2 8" id="KW-0547">Nucleotide-binding</keyword>
<comment type="catalytic activity">
    <reaction evidence="9">
        <text>ATP + H2O = ADP + phosphate + H(+)</text>
        <dbReference type="Rhea" id="RHEA:13065"/>
        <dbReference type="ChEBI" id="CHEBI:15377"/>
        <dbReference type="ChEBI" id="CHEBI:15378"/>
        <dbReference type="ChEBI" id="CHEBI:30616"/>
        <dbReference type="ChEBI" id="CHEBI:43474"/>
        <dbReference type="ChEBI" id="CHEBI:456216"/>
        <dbReference type="EC" id="3.6.4.13"/>
    </reaction>
</comment>
<dbReference type="SUPFAM" id="SSF52540">
    <property type="entry name" value="P-loop containing nucleoside triphosphate hydrolases"/>
    <property type="match status" value="2"/>
</dbReference>
<evidence type="ECO:0000256" key="7">
    <source>
        <dbReference type="PROSITE-ProRule" id="PRU00047"/>
    </source>
</evidence>
<dbReference type="Proteomes" id="UP000054408">
    <property type="component" value="Unassembled WGS sequence"/>
</dbReference>
<dbReference type="AlphaFoldDB" id="A0A0L0DQF5"/>
<keyword evidence="6 9" id="KW-0694">RNA-binding</keyword>
<feature type="compositionally biased region" description="Polar residues" evidence="10">
    <location>
        <begin position="1"/>
        <end position="12"/>
    </location>
</feature>
<feature type="domain" description="CCHC-type" evidence="11">
    <location>
        <begin position="29"/>
        <end position="44"/>
    </location>
</feature>
<dbReference type="eggNOG" id="KOG0342">
    <property type="taxonomic scope" value="Eukaryota"/>
</dbReference>
<comment type="function">
    <text evidence="9">RNA helicase.</text>
</comment>
<dbReference type="SUPFAM" id="SSF57756">
    <property type="entry name" value="Retrovirus zinc finger-like domains"/>
    <property type="match status" value="1"/>
</dbReference>
<feature type="region of interest" description="Disordered" evidence="10">
    <location>
        <begin position="626"/>
        <end position="667"/>
    </location>
</feature>
<keyword evidence="15" id="KW-1185">Reference proteome</keyword>